<evidence type="ECO:0000313" key="2">
    <source>
        <dbReference type="Proteomes" id="UP000790709"/>
    </source>
</evidence>
<sequence length="534" mass="59710">MRFLNTTTLKLEEPRDKPKYAILSHVWGDEEVSFRDINDPRTANSPNFTKIDRCCTQALEDGYKYVWVDTCCIDKSSSAELSEAINSMYRWYSEAEVCYAYLGDVRSDEDPAMECSGLRRSKWFTRGWTLQEVIAPRRVIFFAGDWVKIGTKASLSSIIARITGVDERVLLATLPLTEVSVARKMAWASRRQTTRVEDRAYSLMGIFGVHMPLIYGEGENSFIRLQHEIMKTPNDQSIFAWASDDFDRSALFAPSPSYFQRSTTIDRISPTEFLSIFASTIKDKDYKSHFSMTNSGVEICVPIKTTRLGYIAALACSIEGYLIGLYLQHCGGGLYQAARVPHIPNIAGQYHEFFAGSIIISSGTTKIPLWPASGRLSLPDSWGSVRVQTVRVAEEGFALLTHSLGQDLHTLGDGSLMYKPTPPNFKFILAYGHQMSEQAFVVTVGGQWRNYYPCVHIDTFVDREKMNSFISSYDCTSPCCKSYPDWAFKPLHAGTRVTATVTATAGAPRRCTATITVGHPRSAQARGLAEQLSS</sequence>
<keyword evidence="2" id="KW-1185">Reference proteome</keyword>
<protein>
    <submittedName>
        <fullName evidence="1">HET-domain-containing protein</fullName>
    </submittedName>
</protein>
<accession>A0ACB8BCM8</accession>
<name>A0ACB8BCM8_9AGAM</name>
<dbReference type="EMBL" id="MU266480">
    <property type="protein sequence ID" value="KAH7922558.1"/>
    <property type="molecule type" value="Genomic_DNA"/>
</dbReference>
<proteinExistence type="predicted"/>
<organism evidence="1 2">
    <name type="scientific">Leucogyrophana mollusca</name>
    <dbReference type="NCBI Taxonomy" id="85980"/>
    <lineage>
        <taxon>Eukaryota</taxon>
        <taxon>Fungi</taxon>
        <taxon>Dikarya</taxon>
        <taxon>Basidiomycota</taxon>
        <taxon>Agaricomycotina</taxon>
        <taxon>Agaricomycetes</taxon>
        <taxon>Agaricomycetidae</taxon>
        <taxon>Boletales</taxon>
        <taxon>Boletales incertae sedis</taxon>
        <taxon>Leucogyrophana</taxon>
    </lineage>
</organism>
<evidence type="ECO:0000313" key="1">
    <source>
        <dbReference type="EMBL" id="KAH7922558.1"/>
    </source>
</evidence>
<dbReference type="Proteomes" id="UP000790709">
    <property type="component" value="Unassembled WGS sequence"/>
</dbReference>
<comment type="caution">
    <text evidence="1">The sequence shown here is derived from an EMBL/GenBank/DDBJ whole genome shotgun (WGS) entry which is preliminary data.</text>
</comment>
<gene>
    <name evidence="1" type="ORF">BV22DRAFT_1037332</name>
</gene>
<reference evidence="1" key="1">
    <citation type="journal article" date="2021" name="New Phytol.">
        <title>Evolutionary innovations through gain and loss of genes in the ectomycorrhizal Boletales.</title>
        <authorList>
            <person name="Wu G."/>
            <person name="Miyauchi S."/>
            <person name="Morin E."/>
            <person name="Kuo A."/>
            <person name="Drula E."/>
            <person name="Varga T."/>
            <person name="Kohler A."/>
            <person name="Feng B."/>
            <person name="Cao Y."/>
            <person name="Lipzen A."/>
            <person name="Daum C."/>
            <person name="Hundley H."/>
            <person name="Pangilinan J."/>
            <person name="Johnson J."/>
            <person name="Barry K."/>
            <person name="LaButti K."/>
            <person name="Ng V."/>
            <person name="Ahrendt S."/>
            <person name="Min B."/>
            <person name="Choi I.G."/>
            <person name="Park H."/>
            <person name="Plett J.M."/>
            <person name="Magnuson J."/>
            <person name="Spatafora J.W."/>
            <person name="Nagy L.G."/>
            <person name="Henrissat B."/>
            <person name="Grigoriev I.V."/>
            <person name="Yang Z.L."/>
            <person name="Xu J."/>
            <person name="Martin F.M."/>
        </authorList>
    </citation>
    <scope>NUCLEOTIDE SEQUENCE</scope>
    <source>
        <strain evidence="1">KUC20120723A-06</strain>
    </source>
</reference>